<comment type="similarity">
    <text evidence="1 4">Belongs to the D-isomer specific 2-hydroxyacid dehydrogenase family.</text>
</comment>
<dbReference type="Gene3D" id="3.40.50.720">
    <property type="entry name" value="NAD(P)-binding Rossmann-like Domain"/>
    <property type="match status" value="2"/>
</dbReference>
<evidence type="ECO:0000256" key="3">
    <source>
        <dbReference type="ARBA" id="ARBA00023027"/>
    </source>
</evidence>
<dbReference type="Proteomes" id="UP000317316">
    <property type="component" value="Unassembled WGS sequence"/>
</dbReference>
<dbReference type="AlphaFoldDB" id="A0A544T208"/>
<dbReference type="InterPro" id="IPR050857">
    <property type="entry name" value="D-2-hydroxyacid_DH"/>
</dbReference>
<reference evidence="7 8" key="1">
    <citation type="submission" date="2019-05" db="EMBL/GenBank/DDBJ databases">
        <title>Psychrobacillus vulpis sp. nov., a new species isolated from feces of a red fox that inhabits in The Tablas de Daimiel Natural Park, Albacete, Spain.</title>
        <authorList>
            <person name="Rodriguez M."/>
            <person name="Reina J.C."/>
            <person name="Bejar V."/>
            <person name="Llamas I."/>
        </authorList>
    </citation>
    <scope>NUCLEOTIDE SEQUENCE [LARGE SCALE GENOMIC DNA]</scope>
    <source>
        <strain evidence="7 8">NEAU-3TGS17</strain>
    </source>
</reference>
<keyword evidence="3" id="KW-0520">NAD</keyword>
<feature type="domain" description="D-isomer specific 2-hydroxyacid dehydrogenase NAD-binding" evidence="6">
    <location>
        <begin position="114"/>
        <end position="288"/>
    </location>
</feature>
<dbReference type="SUPFAM" id="SSF51735">
    <property type="entry name" value="NAD(P)-binding Rossmann-fold domains"/>
    <property type="match status" value="1"/>
</dbReference>
<dbReference type="Pfam" id="PF02826">
    <property type="entry name" value="2-Hacid_dh_C"/>
    <property type="match status" value="1"/>
</dbReference>
<evidence type="ECO:0000259" key="6">
    <source>
        <dbReference type="Pfam" id="PF02826"/>
    </source>
</evidence>
<protein>
    <submittedName>
        <fullName evidence="7">D-2-hydroxyacid dehydrogenase family protein</fullName>
    </submittedName>
</protein>
<dbReference type="GO" id="GO:0016616">
    <property type="term" value="F:oxidoreductase activity, acting on the CH-OH group of donors, NAD or NADP as acceptor"/>
    <property type="evidence" value="ECO:0007669"/>
    <property type="project" value="InterPro"/>
</dbReference>
<dbReference type="GO" id="GO:0051287">
    <property type="term" value="F:NAD binding"/>
    <property type="evidence" value="ECO:0007669"/>
    <property type="project" value="InterPro"/>
</dbReference>
<dbReference type="InterPro" id="IPR006139">
    <property type="entry name" value="D-isomer_2_OHA_DH_cat_dom"/>
</dbReference>
<dbReference type="FunFam" id="3.40.50.720:FF:000203">
    <property type="entry name" value="D-3-phosphoglycerate dehydrogenase (SerA)"/>
    <property type="match status" value="1"/>
</dbReference>
<dbReference type="InterPro" id="IPR036291">
    <property type="entry name" value="NAD(P)-bd_dom_sf"/>
</dbReference>
<dbReference type="SUPFAM" id="SSF52283">
    <property type="entry name" value="Formate/glycerate dehydrogenase catalytic domain-like"/>
    <property type="match status" value="1"/>
</dbReference>
<dbReference type="PANTHER" id="PTHR42789">
    <property type="entry name" value="D-ISOMER SPECIFIC 2-HYDROXYACID DEHYDROGENASE FAMILY PROTEIN (AFU_ORTHOLOGUE AFUA_6G10090)"/>
    <property type="match status" value="1"/>
</dbReference>
<dbReference type="EMBL" id="VDGH01000009">
    <property type="protein sequence ID" value="TQR11483.1"/>
    <property type="molecule type" value="Genomic_DNA"/>
</dbReference>
<evidence type="ECO:0000259" key="5">
    <source>
        <dbReference type="Pfam" id="PF00389"/>
    </source>
</evidence>
<proteinExistence type="inferred from homology"/>
<organism evidence="7 8">
    <name type="scientific">Psychrobacillus lasiicapitis</name>
    <dbReference type="NCBI Taxonomy" id="1636719"/>
    <lineage>
        <taxon>Bacteria</taxon>
        <taxon>Bacillati</taxon>
        <taxon>Bacillota</taxon>
        <taxon>Bacilli</taxon>
        <taxon>Bacillales</taxon>
        <taxon>Bacillaceae</taxon>
        <taxon>Psychrobacillus</taxon>
    </lineage>
</organism>
<gene>
    <name evidence="7" type="ORF">FG382_15080</name>
</gene>
<dbReference type="RefSeq" id="WP_142539928.1">
    <property type="nucleotide sequence ID" value="NZ_BMIE01000007.1"/>
</dbReference>
<dbReference type="InterPro" id="IPR006140">
    <property type="entry name" value="D-isomer_DH_NAD-bd"/>
</dbReference>
<evidence type="ECO:0000313" key="8">
    <source>
        <dbReference type="Proteomes" id="UP000317316"/>
    </source>
</evidence>
<evidence type="ECO:0000256" key="4">
    <source>
        <dbReference type="RuleBase" id="RU003719"/>
    </source>
</evidence>
<evidence type="ECO:0000256" key="2">
    <source>
        <dbReference type="ARBA" id="ARBA00023002"/>
    </source>
</evidence>
<dbReference type="PANTHER" id="PTHR42789:SF1">
    <property type="entry name" value="D-ISOMER SPECIFIC 2-HYDROXYACID DEHYDROGENASE FAMILY PROTEIN (AFU_ORTHOLOGUE AFUA_6G10090)"/>
    <property type="match status" value="1"/>
</dbReference>
<name>A0A544T208_9BACI</name>
<dbReference type="CDD" id="cd12169">
    <property type="entry name" value="PGDH_like_1"/>
    <property type="match status" value="1"/>
</dbReference>
<evidence type="ECO:0000313" key="7">
    <source>
        <dbReference type="EMBL" id="TQR11483.1"/>
    </source>
</evidence>
<keyword evidence="8" id="KW-1185">Reference proteome</keyword>
<sequence>MKLRCAILDDYQDIALELVDWSSVSDKVDVQSFSNHFEGEEHLVKAISDFEIVVIMRERTPFTASLFEKLPKLKLLITSGMRNAAIDLVAATKHGVTVCGTASRSEPPTELTWALLLNLARQITTENKSLRNNGQWQSTVGADLYGKRIGLLGLGKIGSRMALIAQAFGMEVIAWSQNLTKEQTEKHGVLLAASKEELLETSDFVSIHLVLSDRTKGLVSAKELQLMKTSAYLINTSRAAIVDQEALIKALSENWIAGAGIDVFEMEPLPQNHPFRILPNVLATPHLGYVSERNYSTYYREAVEDIQAFLNRSVLRQLN</sequence>
<feature type="domain" description="D-isomer specific 2-hydroxyacid dehydrogenase catalytic" evidence="5">
    <location>
        <begin position="27"/>
        <end position="313"/>
    </location>
</feature>
<comment type="caution">
    <text evidence="7">The sequence shown here is derived from an EMBL/GenBank/DDBJ whole genome shotgun (WGS) entry which is preliminary data.</text>
</comment>
<accession>A0A544T208</accession>
<dbReference type="Pfam" id="PF00389">
    <property type="entry name" value="2-Hacid_dh"/>
    <property type="match status" value="1"/>
</dbReference>
<dbReference type="OrthoDB" id="9805416at2"/>
<keyword evidence="2 4" id="KW-0560">Oxidoreductase</keyword>
<evidence type="ECO:0000256" key="1">
    <source>
        <dbReference type="ARBA" id="ARBA00005854"/>
    </source>
</evidence>